<dbReference type="GO" id="GO:0000329">
    <property type="term" value="C:fungal-type vacuole membrane"/>
    <property type="evidence" value="ECO:0007669"/>
    <property type="project" value="TreeGrafter"/>
</dbReference>
<keyword evidence="5" id="KW-0378">Hydrolase</keyword>
<evidence type="ECO:0000256" key="5">
    <source>
        <dbReference type="ARBA" id="ARBA00022801"/>
    </source>
</evidence>
<dbReference type="FunFam" id="2.70.98.30:FF:000001">
    <property type="entry name" value="alpha-mannosidase 2C1 isoform X2"/>
    <property type="match status" value="1"/>
</dbReference>
<dbReference type="InterPro" id="IPR054723">
    <property type="entry name" value="Ams1-like_N"/>
</dbReference>
<dbReference type="Proteomes" id="UP000515788">
    <property type="component" value="Chromosome 1"/>
</dbReference>
<dbReference type="EMBL" id="CP059246">
    <property type="protein sequence ID" value="QLL30422.1"/>
    <property type="molecule type" value="Genomic_DNA"/>
</dbReference>
<comment type="function">
    <text evidence="7">Degrades free oligosaccharides in the vacuole.</text>
</comment>
<dbReference type="GO" id="GO:0006013">
    <property type="term" value="P:mannose metabolic process"/>
    <property type="evidence" value="ECO:0007669"/>
    <property type="project" value="InterPro"/>
</dbReference>
<accession>A0A7G3ZA86</accession>
<dbReference type="PANTHER" id="PTHR46017">
    <property type="entry name" value="ALPHA-MANNOSIDASE 2C1"/>
    <property type="match status" value="1"/>
</dbReference>
<keyword evidence="11" id="KW-1185">Reference proteome</keyword>
<feature type="domain" description="Glycoside hydrolase family 38 central" evidence="9">
    <location>
        <begin position="564"/>
        <end position="644"/>
    </location>
</feature>
<dbReference type="InterPro" id="IPR000602">
    <property type="entry name" value="Glyco_hydro_38_N"/>
</dbReference>
<dbReference type="InterPro" id="IPR011682">
    <property type="entry name" value="Glyco_hydro_38_C"/>
</dbReference>
<dbReference type="Gene3D" id="3.20.110.10">
    <property type="entry name" value="Glycoside hydrolase 38, N terminal domain"/>
    <property type="match status" value="1"/>
</dbReference>
<dbReference type="InterPro" id="IPR041147">
    <property type="entry name" value="GH38_C"/>
</dbReference>
<evidence type="ECO:0000256" key="6">
    <source>
        <dbReference type="ARBA" id="ARBA00023295"/>
    </source>
</evidence>
<dbReference type="KEGG" id="tgb:HG536_0A02390"/>
<dbReference type="Pfam" id="PF01074">
    <property type="entry name" value="Glyco_hydro_38N"/>
    <property type="match status" value="1"/>
</dbReference>
<dbReference type="GeneID" id="59323519"/>
<dbReference type="Gene3D" id="1.20.1270.50">
    <property type="entry name" value="Glycoside hydrolase family 38, central domain"/>
    <property type="match status" value="1"/>
</dbReference>
<sequence>MAEHRINYDPQFKPVQGIYESRLRQFIDEGDYRDLNLPKLYDKERIELDQDRVKVWWYQVKFEPGSSPVSPDKRPPWKSIIEADRKGKLEFREASKGQPFGPSWSTTWFKIELNVPQHWADSKEQLVFQWNCENEGVVIDPDTLIPKTAFSGGERTEYLLPTNGSNKHFFYIEAGNNGMFGCGMGSDINPPDDNRYFTLRTADIVWPDWEARALRIDFWMLGDAARELPDDSWQKHRARHLGNKVMDMFDPNDRSTIKECRDYLKKEYFDALTDSEKVYSKGDLTVLTNVYGMGNCHIDTAWLWPFAETRRKIVRSWSSQCTLMDQYPEYQFVASQAQQFKWLLEEHPEFFKKVLTPKVQQSQFFPIGGSWVENDTNIPSGESLARQFFFGQRFFLKHFGLKSTIFWLPDTFGYSSQVPQICQLSGIDRFLTQKLSWNNINSFPHSTFNWSGIDGSQLLTHMPPGNTYTAAAHFGDVLRTAKQNKSSEFYGSGLMLYGIGDGGGGPTAEMLEKMRRIRSLYNRNGNIIPKLQVGSTIDEFYDDICSKTNKTQDLPTWSGELYFEFHRGTYTSQAQTKRLMRLSEVKIHDLEWLATKASVLFPNDYKYPINEINALWENILLCQFHDVLPGSSIEMVYKYEAVPMLKAVVDKCGDLIDKALEVLKGPSSDEITEARTWVWPGVSETENEASESSVNIQVHDDEFILTNAELKVTIGKKSGTIKSIVDIKSGTEFLDLEHGRNKLGANQFVIFDDKPLSWQAWDTELYSVNQYKYLDKPESVKVVEHSKATCAVEVVICISDQCKLRSRISLNAVKPGTEGESTVDISTIVENWDATNKFLKVEFPVNVRNEFASYETQFGITKRPTHYNTSWDVAKFEVCHHKFADYSEFNKGVSILNNCKYGFSTHGNLMRLSLLRSPKAPDAHADMGTHEIKYAIYPHRGPLSSKTIKLGLQLNYPDKYPISSKLSKRYEDIIKIEGDDNVILSNLKRGEEDQQLNSDYALKPCEETTIVVRVYEALGGESNATLLTCLPIKKVVRIDNLELKALESVKYEAGNKINKIPLKLRPFEIASYKLFF</sequence>
<dbReference type="GO" id="GO:0004559">
    <property type="term" value="F:alpha-mannosidase activity"/>
    <property type="evidence" value="ECO:0007669"/>
    <property type="project" value="UniProtKB-EC"/>
</dbReference>
<dbReference type="EC" id="3.2.1.24" evidence="3"/>
<dbReference type="Pfam" id="PF17677">
    <property type="entry name" value="Glyco_hydro38C2"/>
    <property type="match status" value="1"/>
</dbReference>
<evidence type="ECO:0000256" key="4">
    <source>
        <dbReference type="ARBA" id="ARBA00022723"/>
    </source>
</evidence>
<keyword evidence="6" id="KW-0326">Glycosidase</keyword>
<evidence type="ECO:0000259" key="9">
    <source>
        <dbReference type="SMART" id="SM00872"/>
    </source>
</evidence>
<evidence type="ECO:0000256" key="8">
    <source>
        <dbReference type="ARBA" id="ARBA00071615"/>
    </source>
</evidence>
<evidence type="ECO:0000313" key="10">
    <source>
        <dbReference type="EMBL" id="QLL30422.1"/>
    </source>
</evidence>
<dbReference type="AlphaFoldDB" id="A0A7G3ZA86"/>
<keyword evidence="4" id="KW-0479">Metal-binding</keyword>
<dbReference type="InterPro" id="IPR028995">
    <property type="entry name" value="Glyco_hydro_57/38_cen_sf"/>
</dbReference>
<dbReference type="OrthoDB" id="10261055at2759"/>
<dbReference type="InterPro" id="IPR027291">
    <property type="entry name" value="Glyco_hydro_38_N_sf"/>
</dbReference>
<dbReference type="PANTHER" id="PTHR46017:SF1">
    <property type="entry name" value="ALPHA-MANNOSIDASE 2C1"/>
    <property type="match status" value="1"/>
</dbReference>
<dbReference type="Pfam" id="PF07748">
    <property type="entry name" value="Glyco_hydro_38C"/>
    <property type="match status" value="1"/>
</dbReference>
<dbReference type="GO" id="GO:0030246">
    <property type="term" value="F:carbohydrate binding"/>
    <property type="evidence" value="ECO:0007669"/>
    <property type="project" value="InterPro"/>
</dbReference>
<evidence type="ECO:0000256" key="1">
    <source>
        <dbReference type="ARBA" id="ARBA00000365"/>
    </source>
</evidence>
<dbReference type="SUPFAM" id="SSF88688">
    <property type="entry name" value="Families 57/38 glycoside transferase middle domain"/>
    <property type="match status" value="1"/>
</dbReference>
<dbReference type="GO" id="GO:0009313">
    <property type="term" value="P:oligosaccharide catabolic process"/>
    <property type="evidence" value="ECO:0007669"/>
    <property type="project" value="TreeGrafter"/>
</dbReference>
<comment type="similarity">
    <text evidence="2">Belongs to the glycosyl hydrolase 38 family.</text>
</comment>
<dbReference type="Gene3D" id="2.70.98.30">
    <property type="entry name" value="Golgi alpha-mannosidase II, domain 4"/>
    <property type="match status" value="1"/>
</dbReference>
<evidence type="ECO:0000313" key="11">
    <source>
        <dbReference type="Proteomes" id="UP000515788"/>
    </source>
</evidence>
<proteinExistence type="inferred from homology"/>
<name>A0A7G3ZA86_9SACH</name>
<dbReference type="FunFam" id="3.20.110.10:FF:000002">
    <property type="entry name" value="alpha-mannosidase 2C1 isoform X1"/>
    <property type="match status" value="1"/>
</dbReference>
<dbReference type="SUPFAM" id="SSF74650">
    <property type="entry name" value="Galactose mutarotase-like"/>
    <property type="match status" value="1"/>
</dbReference>
<dbReference type="InterPro" id="IPR037094">
    <property type="entry name" value="Glyco_hydro_38_cen_sf"/>
</dbReference>
<dbReference type="SUPFAM" id="SSF88713">
    <property type="entry name" value="Glycoside hydrolase/deacetylase"/>
    <property type="match status" value="1"/>
</dbReference>
<protein>
    <recommendedName>
        <fullName evidence="8">Alpha-mannosidase</fullName>
        <ecNumber evidence="3">3.2.1.24</ecNumber>
    </recommendedName>
</protein>
<gene>
    <name evidence="10" type="ORF">HG536_0A02390</name>
</gene>
<dbReference type="Pfam" id="PF22907">
    <property type="entry name" value="Ams1-like_1st"/>
    <property type="match status" value="1"/>
</dbReference>
<evidence type="ECO:0000256" key="7">
    <source>
        <dbReference type="ARBA" id="ARBA00054985"/>
    </source>
</evidence>
<dbReference type="Pfam" id="PF09261">
    <property type="entry name" value="Alpha-mann_mid"/>
    <property type="match status" value="1"/>
</dbReference>
<dbReference type="SMART" id="SM00872">
    <property type="entry name" value="Alpha-mann_mid"/>
    <property type="match status" value="1"/>
</dbReference>
<evidence type="ECO:0000256" key="3">
    <source>
        <dbReference type="ARBA" id="ARBA00012752"/>
    </source>
</evidence>
<dbReference type="InterPro" id="IPR015341">
    <property type="entry name" value="Glyco_hydro_38_cen"/>
</dbReference>
<dbReference type="InterPro" id="IPR011330">
    <property type="entry name" value="Glyco_hydro/deAcase_b/a-brl"/>
</dbReference>
<evidence type="ECO:0000256" key="2">
    <source>
        <dbReference type="ARBA" id="ARBA00009792"/>
    </source>
</evidence>
<dbReference type="RefSeq" id="XP_037137097.1">
    <property type="nucleotide sequence ID" value="XM_037281202.1"/>
</dbReference>
<dbReference type="InterPro" id="IPR011013">
    <property type="entry name" value="Gal_mutarotase_sf_dom"/>
</dbReference>
<organism evidence="10 11">
    <name type="scientific">Torulaspora globosa</name>
    <dbReference type="NCBI Taxonomy" id="48254"/>
    <lineage>
        <taxon>Eukaryota</taxon>
        <taxon>Fungi</taxon>
        <taxon>Dikarya</taxon>
        <taxon>Ascomycota</taxon>
        <taxon>Saccharomycotina</taxon>
        <taxon>Saccharomycetes</taxon>
        <taxon>Saccharomycetales</taxon>
        <taxon>Saccharomycetaceae</taxon>
        <taxon>Torulaspora</taxon>
    </lineage>
</organism>
<dbReference type="GO" id="GO:0046872">
    <property type="term" value="F:metal ion binding"/>
    <property type="evidence" value="ECO:0007669"/>
    <property type="project" value="UniProtKB-KW"/>
</dbReference>
<dbReference type="FunFam" id="1.20.1270.50:FF:000004">
    <property type="entry name" value="alpha-mannosidase 2C1 isoform X1"/>
    <property type="match status" value="1"/>
</dbReference>
<reference evidence="10 11" key="1">
    <citation type="submission" date="2020-06" db="EMBL/GenBank/DDBJ databases">
        <title>The yeast mating-type switching endonuclease HO is a domesticated member of an unorthodox homing genetic element family.</title>
        <authorList>
            <person name="Coughlan A.Y."/>
            <person name="Lombardi L."/>
            <person name="Braun-Galleani S."/>
            <person name="Martos A.R."/>
            <person name="Galeote V."/>
            <person name="Bigey F."/>
            <person name="Dequin S."/>
            <person name="Byrne K.P."/>
            <person name="Wolfe K.H."/>
        </authorList>
    </citation>
    <scope>NUCLEOTIDE SEQUENCE [LARGE SCALE GENOMIC DNA]</scope>
    <source>
        <strain evidence="10 11">CBS764</strain>
    </source>
</reference>
<comment type="catalytic activity">
    <reaction evidence="1">
        <text>Hydrolysis of terminal, non-reducing alpha-D-mannose residues in alpha-D-mannosides.</text>
        <dbReference type="EC" id="3.2.1.24"/>
    </reaction>
</comment>